<feature type="transmembrane region" description="Helical" evidence="2">
    <location>
        <begin position="1615"/>
        <end position="1637"/>
    </location>
</feature>
<reference evidence="3 4" key="1">
    <citation type="submission" date="2017-07" db="EMBL/GenBank/DDBJ databases">
        <authorList>
            <person name="Talla V."/>
            <person name="Backstrom N."/>
        </authorList>
    </citation>
    <scope>NUCLEOTIDE SEQUENCE [LARGE SCALE GENOMIC DNA]</scope>
</reference>
<keyword evidence="4" id="KW-1185">Reference proteome</keyword>
<dbReference type="Proteomes" id="UP000324832">
    <property type="component" value="Unassembled WGS sequence"/>
</dbReference>
<sequence>MAKTHPFQGDKLTENDLIVLYKNIDVGTKLMTEAKASQTRPSNQYVENIVYKDDVESDDSEIGDLNNPDDIRDMFIINSEQIDLFDNNTSINNLSQKFCKVDMRSSTGAKAYDNQFIFKDPFIRDQIRGLLSDTDRYKNDSFLFPSSLLDYICCKRLEDNGDFYMDTIIKYVQNTIEHLKRISNGDYLTDRAKEKWREVNDIAEVTKTVLCNSISIPIRIDRKTNLLCSTKTTWEDGVHSEVDFRYLSKILEKKLVLEIPRIICGSFKLFDQQSNENLIIHCKKESPLGNHKKESGVDVVLKLERSASGKLNKLNSITILQNCTALVPYIENPLKVLTMSSQYENEVNQELADGRVIELDNDGVLTISDGTPESMNSTNYNIYEESIIGIDTDDSISSRYSEERYRTLSGYDTIEYGSRNKLYSDEQTEANLSVLNPDELKCNVESVNQQPLVLEENIIPASSKKSPMRVRIKSPYENSSLLLEEKKRRRLLEIRQHRENKKKLLNEYTKISKHKKGNTAIMAQASNSVTKLSITNKSFYNSIYGQAKNTEKVLNKNQKVNKKDLITVMEQDSCEEVILNRSTTTDAYKEKYINHSYYLDDADTQVQHLQIKQSEMNDSGEACPTSTSVVSRFSNNSIPFKSTINTNSSTTHLRYMEPEDVTLSENNGTKNIANIGRILSPKLDVANITATTTSVECRKSIDKLYNLINTFGKNDERSLEARNMTTQDNSARQDQESINSIIQPSDSGTSIKHRITSSIPSCFSFDKTPNHNASLKNIVKKDENIKVTVAPKVIISSKTQAAKPIEEKGKKDKRSITSPRKVNENPLKAISQLLHKFESVQKSRHKEAPETKENKKVDVPIYSKSYRRQVSFKKPMEADQHTKENETLNRTNSYERRPKLPSPPVQALRYRNTKFFEEKQNDKLNRRKISDIIDEAKEAKGEAIRGPPKFASRIDSLAQPKKSYIQSRHDQYQSRTTKNITQPNKPKIVVNTPIPAATEKSVTQNVRSKQKRTVNEVSNQKFQSSIISRLGSRRSASSSPVRSRKVSPVSAFATSFKYNVPDTPLETKMVAVESYVNNHYGRVSPSTELDLQDRAQTARVPLIPTDIVTGSSPSSPAPEESQTLGTQLHSMIYTLLNGTNAARCDLGRSKNLDVQNFDETFSDNIEQDGDVTSNTEFAIDVSGDKNIATAVSSYNSDFSKIQFGIQPFNSSAELARLETALYRRLSGGNFSKRLRIKNLTLTPKHSLQQNFVLQSGDAGPLMIRSTVSQNFNCISKKGQTVSELNIRTEHSNVDWSFVNCPLQVATVAYALPETSVENILNGMKLVQKTISKHTRSDRKPEVASQNDYINLSEIVNTNFDTSLENNEQNGIQTNEKYTENEDFLAARAEKSNEDNVIKKLHNVTSLDILVGLLNEIKNITSCQTHITQKDGSSYYDRDNIGQNQLMHNETSNQNSSEFIDSQGLLETPPCLNYGSTNASSSNNDYSLCISKPLQADKEVAVDIPALELVHTFTDVPSRFFQSFTNRSICVANSVDSILNEPSHHSSTFSLISSDYETLYSNSTLNKIIELPQKNPSRLQLALKDAVIDKKLVENNTMQLNNFRDADQMLKTKRDILVTVYSLFVLTVFAALSLPEYLQYM</sequence>
<organism evidence="3 4">
    <name type="scientific">Leptidea sinapis</name>
    <dbReference type="NCBI Taxonomy" id="189913"/>
    <lineage>
        <taxon>Eukaryota</taxon>
        <taxon>Metazoa</taxon>
        <taxon>Ecdysozoa</taxon>
        <taxon>Arthropoda</taxon>
        <taxon>Hexapoda</taxon>
        <taxon>Insecta</taxon>
        <taxon>Pterygota</taxon>
        <taxon>Neoptera</taxon>
        <taxon>Endopterygota</taxon>
        <taxon>Lepidoptera</taxon>
        <taxon>Glossata</taxon>
        <taxon>Ditrysia</taxon>
        <taxon>Papilionoidea</taxon>
        <taxon>Pieridae</taxon>
        <taxon>Dismorphiinae</taxon>
        <taxon>Leptidea</taxon>
    </lineage>
</organism>
<feature type="compositionally biased region" description="Low complexity" evidence="1">
    <location>
        <begin position="1024"/>
        <end position="1046"/>
    </location>
</feature>
<accession>A0A5E4Q3G0</accession>
<evidence type="ECO:0000313" key="3">
    <source>
        <dbReference type="EMBL" id="VVC92054.1"/>
    </source>
</evidence>
<keyword evidence="2" id="KW-0812">Transmembrane</keyword>
<evidence type="ECO:0000256" key="1">
    <source>
        <dbReference type="SAM" id="MobiDB-lite"/>
    </source>
</evidence>
<evidence type="ECO:0000256" key="2">
    <source>
        <dbReference type="SAM" id="Phobius"/>
    </source>
</evidence>
<keyword evidence="2" id="KW-1133">Transmembrane helix</keyword>
<feature type="region of interest" description="Disordered" evidence="1">
    <location>
        <begin position="1022"/>
        <end position="1046"/>
    </location>
</feature>
<dbReference type="EMBL" id="FZQP02001204">
    <property type="protein sequence ID" value="VVC92054.1"/>
    <property type="molecule type" value="Genomic_DNA"/>
</dbReference>
<proteinExistence type="predicted"/>
<feature type="compositionally biased region" description="Basic and acidic residues" evidence="1">
    <location>
        <begin position="874"/>
        <end position="898"/>
    </location>
</feature>
<name>A0A5E4Q3G0_9NEOP</name>
<feature type="region of interest" description="Disordered" evidence="1">
    <location>
        <begin position="801"/>
        <end position="824"/>
    </location>
</feature>
<protein>
    <submittedName>
        <fullName evidence="3">Uncharacterized protein</fullName>
    </submittedName>
</protein>
<keyword evidence="2" id="KW-0472">Membrane</keyword>
<gene>
    <name evidence="3" type="ORF">LSINAPIS_LOCUS4574</name>
</gene>
<evidence type="ECO:0000313" key="4">
    <source>
        <dbReference type="Proteomes" id="UP000324832"/>
    </source>
</evidence>
<feature type="region of interest" description="Disordered" evidence="1">
    <location>
        <begin position="873"/>
        <end position="904"/>
    </location>
</feature>